<accession>A0A4R1BCX7</accession>
<dbReference type="RefSeq" id="WP_132692719.1">
    <property type="nucleotide sequence ID" value="NZ_SKBU01000031.1"/>
</dbReference>
<feature type="coiled-coil region" evidence="1">
    <location>
        <begin position="294"/>
        <end position="325"/>
    </location>
</feature>
<keyword evidence="5" id="KW-1185">Reference proteome</keyword>
<dbReference type="GO" id="GO:0003677">
    <property type="term" value="F:DNA binding"/>
    <property type="evidence" value="ECO:0007669"/>
    <property type="project" value="InterPro"/>
</dbReference>
<keyword evidence="1" id="KW-0175">Coiled coil</keyword>
<evidence type="ECO:0000259" key="3">
    <source>
        <dbReference type="Pfam" id="PF14104"/>
    </source>
</evidence>
<dbReference type="InterPro" id="IPR025457">
    <property type="entry name" value="DUF4277"/>
</dbReference>
<dbReference type="GO" id="GO:0004803">
    <property type="term" value="F:transposase activity"/>
    <property type="evidence" value="ECO:0007669"/>
    <property type="project" value="InterPro"/>
</dbReference>
<feature type="domain" description="Transposase IS4-like" evidence="2">
    <location>
        <begin position="133"/>
        <end position="461"/>
    </location>
</feature>
<reference evidence="4 5" key="1">
    <citation type="submission" date="2019-03" db="EMBL/GenBank/DDBJ databases">
        <title>Whole genome sequence of a novel Rubrobacter taiwanensis strain, isolated from Yellowstone National Park.</title>
        <authorList>
            <person name="Freed S."/>
            <person name="Ramaley R.F."/>
            <person name="Kyndt J.A."/>
        </authorList>
    </citation>
    <scope>NUCLEOTIDE SEQUENCE [LARGE SCALE GENOMIC DNA]</scope>
    <source>
        <strain evidence="4 5">Yellowstone</strain>
    </source>
</reference>
<dbReference type="PANTHER" id="PTHR34614:SF2">
    <property type="entry name" value="TRANSPOSASE IS4-LIKE DOMAIN-CONTAINING PROTEIN"/>
    <property type="match status" value="1"/>
</dbReference>
<name>A0A4R1BCX7_9ACTN</name>
<dbReference type="Pfam" id="PF14104">
    <property type="entry name" value="DUF4277"/>
    <property type="match status" value="1"/>
</dbReference>
<dbReference type="InterPro" id="IPR002559">
    <property type="entry name" value="Transposase_11"/>
</dbReference>
<dbReference type="GO" id="GO:0006313">
    <property type="term" value="P:DNA transposition"/>
    <property type="evidence" value="ECO:0007669"/>
    <property type="project" value="InterPro"/>
</dbReference>
<protein>
    <submittedName>
        <fullName evidence="4">IS1634 family transposase</fullName>
    </submittedName>
</protein>
<sequence>MDEHAQQPRIEVQDIDHLGIVAGIIDDVGLVEEIDHLLGTHPQEHISAGQTVKAMILNGLGFVSAPLYLFEEFFVGKATEHLIGEGIEAEHLNDDRLGRILDKLFEAGLSEVFVGVAMEAARRFGVSSKSVHLDATSLHVHGQYTGVEQEQERTKAIRITHGYSRDHRPDLKQFVVDLMSSGDGGVPLFLRVADGNEADQATFAELIQTFKARLDLEALFVADSALYDAKHLPALSHLRWLCRVPATLKEARRLLVETREEAFFESALFEGYRIAEAKSHYGGMSQRWLVVESEARTEAEKGQLEKRLERADREAAKELTRLKRQSFNCEADARKAAEDFVKGFKHHRLTEPKVVALNKYGKVGRPAKRSQPRRLYRIEAALERDEAAIDEAKRRAGRFILATNVLDHEEISADKLLAEYKDQHSVERGFRFLKDPLFFTSSVFVKSPRRVAAIAMIMGLSLLVYALGERALRQALEEAGASIRHQTGKPTDRPTLRWVFQLFQALHLLSVDGTKRIANLTEERKRILGFLVPSCQRYYLLN</sequence>
<dbReference type="PANTHER" id="PTHR34614">
    <property type="match status" value="1"/>
</dbReference>
<dbReference type="Pfam" id="PF01609">
    <property type="entry name" value="DDE_Tnp_1"/>
    <property type="match status" value="1"/>
</dbReference>
<dbReference type="Proteomes" id="UP000295244">
    <property type="component" value="Unassembled WGS sequence"/>
</dbReference>
<gene>
    <name evidence="4" type="ORF">E0L93_14115</name>
</gene>
<proteinExistence type="predicted"/>
<dbReference type="InterPro" id="IPR047654">
    <property type="entry name" value="IS1634_transpos"/>
</dbReference>
<dbReference type="AlphaFoldDB" id="A0A4R1BCX7"/>
<dbReference type="NCBIfam" id="NF033559">
    <property type="entry name" value="transpos_IS1634"/>
    <property type="match status" value="1"/>
</dbReference>
<evidence type="ECO:0000256" key="1">
    <source>
        <dbReference type="SAM" id="Coils"/>
    </source>
</evidence>
<evidence type="ECO:0000313" key="5">
    <source>
        <dbReference type="Proteomes" id="UP000295244"/>
    </source>
</evidence>
<feature type="domain" description="DUF4277" evidence="3">
    <location>
        <begin position="11"/>
        <end position="117"/>
    </location>
</feature>
<comment type="caution">
    <text evidence="4">The sequence shown here is derived from an EMBL/GenBank/DDBJ whole genome shotgun (WGS) entry which is preliminary data.</text>
</comment>
<evidence type="ECO:0000259" key="2">
    <source>
        <dbReference type="Pfam" id="PF01609"/>
    </source>
</evidence>
<dbReference type="EMBL" id="SKBU01000031">
    <property type="protein sequence ID" value="TCJ14867.1"/>
    <property type="molecule type" value="Genomic_DNA"/>
</dbReference>
<dbReference type="OrthoDB" id="4248155at2"/>
<organism evidence="4 5">
    <name type="scientific">Rubrobacter taiwanensis</name>
    <dbReference type="NCBI Taxonomy" id="185139"/>
    <lineage>
        <taxon>Bacteria</taxon>
        <taxon>Bacillati</taxon>
        <taxon>Actinomycetota</taxon>
        <taxon>Rubrobacteria</taxon>
        <taxon>Rubrobacterales</taxon>
        <taxon>Rubrobacteraceae</taxon>
        <taxon>Rubrobacter</taxon>
    </lineage>
</organism>
<evidence type="ECO:0000313" key="4">
    <source>
        <dbReference type="EMBL" id="TCJ14867.1"/>
    </source>
</evidence>